<feature type="domain" description="Carrier" evidence="7">
    <location>
        <begin position="2676"/>
        <end position="2747"/>
    </location>
</feature>
<evidence type="ECO:0000313" key="9">
    <source>
        <dbReference type="Proteomes" id="UP000231878"/>
    </source>
</evidence>
<dbReference type="InterPro" id="IPR020806">
    <property type="entry name" value="PKS_PP-bd"/>
</dbReference>
<dbReference type="PROSITE" id="PS50075">
    <property type="entry name" value="CARRIER"/>
    <property type="match status" value="2"/>
</dbReference>
<comment type="caution">
    <text evidence="8">The sequence shown here is derived from an EMBL/GenBank/DDBJ whole genome shotgun (WGS) entry which is preliminary data.</text>
</comment>
<dbReference type="SUPFAM" id="SSF53474">
    <property type="entry name" value="alpha/beta-Hydrolases"/>
    <property type="match status" value="1"/>
</dbReference>
<dbReference type="Pfam" id="PF00501">
    <property type="entry name" value="AMP-binding"/>
    <property type="match status" value="2"/>
</dbReference>
<dbReference type="GO" id="GO:0043041">
    <property type="term" value="P:amino acid activation for nonribosomal peptide biosynthetic process"/>
    <property type="evidence" value="ECO:0007669"/>
    <property type="project" value="TreeGrafter"/>
</dbReference>
<dbReference type="Proteomes" id="UP000231878">
    <property type="component" value="Unassembled WGS sequence"/>
</dbReference>
<dbReference type="SUPFAM" id="SSF52777">
    <property type="entry name" value="CoA-dependent acyltransferases"/>
    <property type="match status" value="6"/>
</dbReference>
<keyword evidence="5" id="KW-0677">Repeat</keyword>
<dbReference type="InterPro" id="IPR042099">
    <property type="entry name" value="ANL_N_sf"/>
</dbReference>
<dbReference type="SMART" id="SM01294">
    <property type="entry name" value="PKS_PP_betabranch"/>
    <property type="match status" value="1"/>
</dbReference>
<dbReference type="GO" id="GO:0046872">
    <property type="term" value="F:metal ion binding"/>
    <property type="evidence" value="ECO:0007669"/>
    <property type="project" value="UniProtKB-KW"/>
</dbReference>
<dbReference type="Pfam" id="PF00668">
    <property type="entry name" value="Condensation"/>
    <property type="match status" value="3"/>
</dbReference>
<dbReference type="Pfam" id="PF13193">
    <property type="entry name" value="AMP-binding_C"/>
    <property type="match status" value="2"/>
</dbReference>
<dbReference type="Gene3D" id="3.40.50.12780">
    <property type="entry name" value="N-terminal domain of ligase-like"/>
    <property type="match status" value="1"/>
</dbReference>
<dbReference type="InterPro" id="IPR010071">
    <property type="entry name" value="AA_adenyl_dom"/>
</dbReference>
<dbReference type="Pfam" id="PF00550">
    <property type="entry name" value="PP-binding"/>
    <property type="match status" value="2"/>
</dbReference>
<dbReference type="CDD" id="cd19531">
    <property type="entry name" value="LCL_NRPS-like"/>
    <property type="match status" value="1"/>
</dbReference>
<dbReference type="Gene3D" id="3.30.300.30">
    <property type="match status" value="2"/>
</dbReference>
<organism evidence="8 9">
    <name type="scientific">Burkholderia pseudomallei</name>
    <name type="common">Pseudomonas pseudomallei</name>
    <dbReference type="NCBI Taxonomy" id="28450"/>
    <lineage>
        <taxon>Bacteria</taxon>
        <taxon>Pseudomonadati</taxon>
        <taxon>Pseudomonadota</taxon>
        <taxon>Betaproteobacteria</taxon>
        <taxon>Burkholderiales</taxon>
        <taxon>Burkholderiaceae</taxon>
        <taxon>Burkholderia</taxon>
        <taxon>pseudomallei group</taxon>
    </lineage>
</organism>
<dbReference type="EMBL" id="PHRB01000048">
    <property type="protein sequence ID" value="PJO62309.1"/>
    <property type="molecule type" value="Genomic_DNA"/>
</dbReference>
<dbReference type="SUPFAM" id="SSF56801">
    <property type="entry name" value="Acetyl-CoA synthetase-like"/>
    <property type="match status" value="2"/>
</dbReference>
<feature type="compositionally biased region" description="Low complexity" evidence="6">
    <location>
        <begin position="125"/>
        <end position="143"/>
    </location>
</feature>
<dbReference type="FunFam" id="3.40.50.980:FF:000001">
    <property type="entry name" value="Non-ribosomal peptide synthetase"/>
    <property type="match status" value="1"/>
</dbReference>
<dbReference type="GO" id="GO:0044550">
    <property type="term" value="P:secondary metabolite biosynthetic process"/>
    <property type="evidence" value="ECO:0007669"/>
    <property type="project" value="TreeGrafter"/>
</dbReference>
<keyword evidence="3" id="KW-0597">Phosphoprotein</keyword>
<comment type="cofactor">
    <cofactor evidence="1">
        <name>pantetheine 4'-phosphate</name>
        <dbReference type="ChEBI" id="CHEBI:47942"/>
    </cofactor>
</comment>
<dbReference type="InterPro" id="IPR036736">
    <property type="entry name" value="ACP-like_sf"/>
</dbReference>
<dbReference type="PANTHER" id="PTHR45527">
    <property type="entry name" value="NONRIBOSOMAL PEPTIDE SYNTHETASE"/>
    <property type="match status" value="1"/>
</dbReference>
<reference evidence="8 9" key="1">
    <citation type="submission" date="2017-11" db="EMBL/GenBank/DDBJ databases">
        <title>Molecular characterization of Burkholderia pseudomallei and closely related isolates from Vietnam.</title>
        <authorList>
            <person name="Ustinov D.V."/>
            <person name="Antonov A.S."/>
            <person name="Avdusheva E.F."/>
            <person name="Shpak I.M."/>
            <person name="Zakharova I.B."/>
            <person name="Thi L.A."/>
            <person name="Teteryatnikova N."/>
            <person name="Lopasteyskaya Y.A."/>
            <person name="Kuzyutina J.A."/>
            <person name="Ngo T.N."/>
            <person name="Victorov D.V."/>
        </authorList>
    </citation>
    <scope>NUCLEOTIDE SEQUENCE [LARGE SCALE GENOMIC DNA]</scope>
    <source>
        <strain evidence="8 9">V1512</strain>
    </source>
</reference>
<protein>
    <submittedName>
        <fullName evidence="8">Non-ribosomal peptide synthetase</fullName>
    </submittedName>
</protein>
<dbReference type="SUPFAM" id="SSF47336">
    <property type="entry name" value="ACP-like"/>
    <property type="match status" value="1"/>
</dbReference>
<name>A0AAX0U1N8_BURPE</name>
<dbReference type="SMART" id="SM00823">
    <property type="entry name" value="PKS_PP"/>
    <property type="match status" value="2"/>
</dbReference>
<dbReference type="FunFam" id="2.30.38.10:FF:000001">
    <property type="entry name" value="Non-ribosomal peptide synthetase PvdI"/>
    <property type="match status" value="1"/>
</dbReference>
<keyword evidence="4" id="KW-0479">Metal-binding</keyword>
<dbReference type="InterPro" id="IPR010060">
    <property type="entry name" value="NRPS_synth"/>
</dbReference>
<feature type="domain" description="Carrier" evidence="7">
    <location>
        <begin position="1123"/>
        <end position="1197"/>
    </location>
</feature>
<evidence type="ECO:0000256" key="1">
    <source>
        <dbReference type="ARBA" id="ARBA00001957"/>
    </source>
</evidence>
<dbReference type="Gene3D" id="1.10.1200.10">
    <property type="entry name" value="ACP-like"/>
    <property type="match status" value="2"/>
</dbReference>
<dbReference type="InterPro" id="IPR020845">
    <property type="entry name" value="AMP-binding_CS"/>
</dbReference>
<evidence type="ECO:0000313" key="8">
    <source>
        <dbReference type="EMBL" id="PJO62309.1"/>
    </source>
</evidence>
<proteinExistence type="predicted"/>
<accession>A0AAX0U1N8</accession>
<dbReference type="Gene3D" id="3.40.50.1820">
    <property type="entry name" value="alpha/beta hydrolase"/>
    <property type="match status" value="1"/>
</dbReference>
<gene>
    <name evidence="8" type="ORF">CWD88_31740</name>
</gene>
<evidence type="ECO:0000256" key="3">
    <source>
        <dbReference type="ARBA" id="ARBA00022553"/>
    </source>
</evidence>
<evidence type="ECO:0000256" key="2">
    <source>
        <dbReference type="ARBA" id="ARBA00022450"/>
    </source>
</evidence>
<evidence type="ECO:0000256" key="4">
    <source>
        <dbReference type="ARBA" id="ARBA00022723"/>
    </source>
</evidence>
<evidence type="ECO:0000259" key="7">
    <source>
        <dbReference type="PROSITE" id="PS50075"/>
    </source>
</evidence>
<dbReference type="InterPro" id="IPR006162">
    <property type="entry name" value="Ppantetheine_attach_site"/>
</dbReference>
<dbReference type="PROSITE" id="PS00012">
    <property type="entry name" value="PHOSPHOPANTETHEINE"/>
    <property type="match status" value="1"/>
</dbReference>
<sequence length="3007" mass="325551">MARSGAHPLADGGRAVVLQDGTHKIGLHMNQSYDVVETALRLRAGLAEHLGAAGPDVDEPLVDHVGGALPPALLVDVVRACGGMHATRVDVLGCATLRELAAWIERTGGAAREPRAVPDAAPTGARPEAPLAPEDADDAPASPAQEDLWLAAQVQEEGAAYHLSIALRFDAPVDDASMRRALVEVIARHPSLRTTFRRDAQGLRQCVRAAAQAEVDWSEAVLPAPDEAGERESGLRDALTRFAQPRFDLHAGPLLRARLHRGAPDCDVVQIVVHHIVFDAWSRMVVSREIVDAYHALRAGRAIAWSAAAASPGAFARGQRDALTPQRVARLREYWRVQLAGVPPVLDLPTDFTRPAVRDGIGATALRMLPAALAERLAAVGARHGASLFMTLMAAWQILLWRCSRQHEFAIGTPMAARDAGAFESTVGYLVNTVVLRASVRADEPFGGLLARVAQTVLDAHEHKALPLREVIELAGADRNPSHTPLFQAMFEFHNERPGVEAAQAAPVRAVPHDVGAAKYDLSLEIAYRHDGLACTIEYATALFARSSIDGLLAQYEALLEQIAAMPDAPVGSLSCLPDGERERVTRTWNATAFERTGSPLIHARFDARVRACPAAIALRMDAATMTFAALGERVDALAGRLLERTGGEPERIAICLERSFDMVSAILATLKAGCAYVPIDPQLPADRVAFMLSDSAAALLLTIEPIRRERLASFDIDTLCLDAPAPPRAAPPRAAPAVDPHAAAYVLYTSGSTGKPKGVAVTHANVTNLLDVMEASYPVGAHDRYLLKTNYAFDVSVPELFGWFVGDGSLAILAPQAEGSPDLIVEALLRHGVTHLNFTPSLLRQFVTEAAADARFARGHRLRHVFVVGEELTSALANDAWHALRPATIYNMYGPTETTVFATGYAHTAPIPNGRVPIGRALGNMRVYVLDERMRPMPIGMPGDLYIAGDGVARGYLNRDELTAERFLPDPFTPGGRIYMTGDLARWTRDGMLEFLGRTDQQIKIRGYRVELDEIASALNAHPLVGEAAVILKREPDGDARLVAYVVPAEGAAAAPSRDERARLRDALVGALEQRLPDYMVPADYAFAHALPKGITGKLDRKALEALPVERPARDAALGAVAPRNDTQRALCAIWQAVLRVPALGVTDNFFAVGGDSILSIQAAARARAQGIVFSARDIFRHQTVELLAAHVRWQQAPDEARRASAGDMPLLPIHHWFFEVDSTHVDHYHQSRLLDVPAGVDAAFVRAWLAALVARHDALRLRLRDTPAGWRAHFAEAPHADASARLMVCDVAWAGAPDAALDAFFADARRGVRLADGPLFVAALVAAGATGRGRLLLIGHHAVVDGVSWRVIVADLRRTFAQWPALRPDAPGPASDAYQAWARALVAAADSPALHAERAHWLRVLRAPAPALRLDRAAGGDATRRATRIGAVSLNAADTRALLADTHRAYRTQTIELLLAGLLLAFRRWQGHDALRIALEGHGREADALAHYGAERGLPDVGETVGWFTSYYPQWLTLAGAASAPAPAADSVAAAIMAVKTQYRATPRHGIGYGILRYVAGDPELAAEAAAHAPEIVFNYLGQFDVANDEAAGIAVLDLSSRDDIAAARPREHALGIDGGVKDGCLAFEIDYSGAAFDDESIAAFGAHFMHALREIAAHCKACAAWRPTPEDFPLAAVTQAELDAWHARHPSLETLYPATAIQRGMVFHSLLPKQASAYTNQVHARVGGGTFDAARLRHAWQTVLERHAALRTAFVGFEREQPLQIVLAHAACPWRDIDHRHLAPEARDAAFAALLAADKAAPFDFGRAPLMRFHLVRDDDAHYRFIWTYHHAVLDGWSVQLVWSDLLRVYEALAAGRPAALPAAVQFDAVLAWRQRHASDADKRYWREQIGARTQRTVLDIEQAGLAAASPAAPAVVERSLDEAASERLATAARACRVTLASVLQAAWALLLARHSGETAPVFGVTSSGRAIDVPGVETIVGPLIATVPARVDVDAALPLGDWLRAVHERHVEREAHAQLELVDILRESGVRGGQPLFDSLLVVENYPLAEPSAARILGLRDYGYAEDTHYGLTVSATPGPRLRVEINFDRSRYHIEDIEAMADNLKAVLTRVPDDLARPAGDVLGGADAARAQAGAEGEPRLSRVSRQGELRLGRHLVPHLVEDHAAATPERRALVYNERAYSYGELNRAANRIANRLMQAFPDLGTDALVGVRVSRSDRLVLTVLAIWKIGAAYIPIDPVLPGQRMREMLELAGAKALVVDAAVAAAEPAVAGVPRIAFDDLVQDDPRLEDNPDVHLSGNDLSYVLFTSGSTGKPKGAMIEHIGMLNNIANKALDLEMDEDSRVAQNASMSFDVSVWQMFIALTKGGTTFVYDERAVNDIAGLIRRMAADGVTILEVVPTYLIAVVEYLEEHPECVRPASLRFLIVNGETVDATLIRRWFALFPATKLINAYGPTEASDDITHHIMSPGDEIVNPVPVGRALANFDLYIVDDELRPVPIGTRGEIVATGVGIGRGYIGMAGATAQAFVKSPFPDRYKGRLYRTGDLGEMREDGVLMFHGRKDRQVKIRGMRIELDEVEASLRAIAAVRQAVVLAIRPENREAFLCACVVPLDGAREEIVDALKAKLPPYMVPSVFRFERELPQLPSGKVDRNRLRKQCLNETPRASEHALAPRSPLERRLAEVFGEVLGHDAFGVLDDFFALGGDSFKAIRIAAKYGPPLEVTDIYDHPTIEALAAHLERAPRAERSIVQMAGDPATAKAALVCIANAAGGPVNFVEMSRAMAEQAGELAVFAVKLPRNAVDSDAAMLAEVTRLAHAVCDDLLAASGLPIIVFAQCNGSALAIAVARELTRRSADLRALCMGGALMRTASGKRDARTDDEILGFLGGIGSTLPGRPDERAFFLHEFRYDSWLADVYYNHLVDEASRGALTPLDIPVWCLVGTDDPLVSQYETRHRDWLRIGRSVKLAEFAGIGHYLLRDCPHALARTLGQAWEAVSRRSVEA</sequence>
<dbReference type="NCBIfam" id="NF003417">
    <property type="entry name" value="PRK04813.1"/>
    <property type="match status" value="2"/>
</dbReference>
<dbReference type="NCBIfam" id="TIGR01720">
    <property type="entry name" value="NRPS-para261"/>
    <property type="match status" value="1"/>
</dbReference>
<evidence type="ECO:0000256" key="5">
    <source>
        <dbReference type="ARBA" id="ARBA00022737"/>
    </source>
</evidence>
<dbReference type="GO" id="GO:0005737">
    <property type="term" value="C:cytoplasm"/>
    <property type="evidence" value="ECO:0007669"/>
    <property type="project" value="TreeGrafter"/>
</dbReference>
<dbReference type="Gene3D" id="2.30.38.10">
    <property type="entry name" value="Luciferase, Domain 3"/>
    <property type="match status" value="1"/>
</dbReference>
<dbReference type="InterPro" id="IPR000873">
    <property type="entry name" value="AMP-dep_synth/lig_dom"/>
</dbReference>
<evidence type="ECO:0000256" key="6">
    <source>
        <dbReference type="SAM" id="MobiDB-lite"/>
    </source>
</evidence>
<dbReference type="GO" id="GO:0003824">
    <property type="term" value="F:catalytic activity"/>
    <property type="evidence" value="ECO:0007669"/>
    <property type="project" value="InterPro"/>
</dbReference>
<dbReference type="FunFam" id="3.30.300.30:FF:000015">
    <property type="entry name" value="Nonribosomal peptide synthase SidD"/>
    <property type="match status" value="1"/>
</dbReference>
<dbReference type="Gene3D" id="3.40.50.980">
    <property type="match status" value="2"/>
</dbReference>
<dbReference type="InterPro" id="IPR025110">
    <property type="entry name" value="AMP-bd_C"/>
</dbReference>
<dbReference type="Gene3D" id="3.30.559.10">
    <property type="entry name" value="Chloramphenicol acetyltransferase-like domain"/>
    <property type="match status" value="3"/>
</dbReference>
<dbReference type="Gene3D" id="3.30.559.30">
    <property type="entry name" value="Nonribosomal peptide synthetase, condensation domain"/>
    <property type="match status" value="3"/>
</dbReference>
<feature type="region of interest" description="Disordered" evidence="6">
    <location>
        <begin position="111"/>
        <end position="143"/>
    </location>
</feature>
<keyword evidence="2" id="KW-0596">Phosphopantetheine</keyword>
<dbReference type="GO" id="GO:0031177">
    <property type="term" value="F:phosphopantetheine binding"/>
    <property type="evidence" value="ECO:0007669"/>
    <property type="project" value="InterPro"/>
</dbReference>
<dbReference type="InterPro" id="IPR023213">
    <property type="entry name" value="CAT-like_dom_sf"/>
</dbReference>
<dbReference type="FunFam" id="1.10.1200.10:FF:000005">
    <property type="entry name" value="Nonribosomal peptide synthetase 1"/>
    <property type="match status" value="1"/>
</dbReference>
<dbReference type="CDD" id="cd05930">
    <property type="entry name" value="A_NRPS"/>
    <property type="match status" value="2"/>
</dbReference>
<dbReference type="PANTHER" id="PTHR45527:SF1">
    <property type="entry name" value="FATTY ACID SYNTHASE"/>
    <property type="match status" value="1"/>
</dbReference>
<dbReference type="InterPro" id="IPR029058">
    <property type="entry name" value="AB_hydrolase_fold"/>
</dbReference>
<dbReference type="PROSITE" id="PS00455">
    <property type="entry name" value="AMP_BINDING"/>
    <property type="match status" value="2"/>
</dbReference>
<dbReference type="InterPro" id="IPR001242">
    <property type="entry name" value="Condensation_dom"/>
</dbReference>
<dbReference type="InterPro" id="IPR045851">
    <property type="entry name" value="AMP-bd_C_sf"/>
</dbReference>
<dbReference type="NCBIfam" id="TIGR01733">
    <property type="entry name" value="AA-adenyl-dom"/>
    <property type="match status" value="2"/>
</dbReference>
<dbReference type="InterPro" id="IPR009081">
    <property type="entry name" value="PP-bd_ACP"/>
</dbReference>